<evidence type="ECO:0000313" key="2">
    <source>
        <dbReference type="Proteomes" id="UP000223363"/>
    </source>
</evidence>
<keyword evidence="2" id="KW-1185">Reference proteome</keyword>
<accession>A0A289ZVE9</accession>
<name>A0A289ZVE9_9CAUD</name>
<dbReference type="Proteomes" id="UP000223363">
    <property type="component" value="Segment"/>
</dbReference>
<gene>
    <name evidence="1" type="ORF">2050HW_00015</name>
</gene>
<dbReference type="EMBL" id="MF285618">
    <property type="protein sequence ID" value="ATA65350.1"/>
    <property type="molecule type" value="Genomic_DNA"/>
</dbReference>
<sequence length="965" mass="108351">MADYDLEAKLRAAPWNPASFQRVGLEFLASKLDGDVLTDVNSPVVHLLEVSATQAVEHINVSLANDRRHYPLLANNFSDLYGHMSDADYLERFGSPGKVTLMYYVAYDEVIRAMKVIPNTEVKRVIIPRYTQITPSGTPLTLLYPLEIRQLPHGGIQVSYNTDATSPIQTLTDNMLKWEMINDPQGTKYMLIYIPVYQLERSVTLEQVMDVRTRFAIPFNDQYFYTRCFFGQEGNWTEMSTTHSLQVYDENNPTAILQVAEGFINLTIPPIYLTNRSITGTLRVDVYSTKGDIVQDLSNFASETFGVVWGDDMDVPSLNGYSAAVPNLSYVFVSDDTIRGGMNGLTFEEQRERVINNATKISIPITPAQIEAKLNRAGFDILKSRDDITERLYLATSSMAVPDNSPFSSGIATAISTLQTSMTELAGLQGVYDNGDRITLSPRVLYSFENGVLKTVADNARPEVINKTPESLINAVNGGSYVYSPFHYVLDATNNNFALRPYYLANPSIIRRSFIRDNASAGISLTTKEFAITRFDGGYRLTVKTTVDDKYLAIDPANRYLQLAFVPPGESDYAYLNGTYAGVINKDVIWTFEIKTDFDIDREDRLIVTNFAMYEATPREFPLPLEQEFTLINVVTDYSPPGLQQTAIDLIVGKFLVGKDPVGLMEERVTLELGKSLDNLWAGSRVLAGSYVYQTYATNVYQFYDEDVPEMNPDGTAKYEIVNGEFKLILQHKAGDPVLDKDGQQVIKFKAGDPVLDANGQPVPVSARPTIRLIDIFVMDGNYYYADGASEKSDAAFLPNSVVNDILPRLNEVARGRLEQTNISFFPKQSLGSVEVIVDDGQSQFISGSLSFKTKVLLTDIAWRDTKYREELRKSISRIINTELRKETVSTMNIISAFKDQRDENVRGFEMSIMSNGREVNTFTAVDQSVQPTVRRLLEYAGDGTYQVREDIAIDWRDHTGRRYN</sequence>
<evidence type="ECO:0000313" key="1">
    <source>
        <dbReference type="EMBL" id="ATA65350.1"/>
    </source>
</evidence>
<proteinExistence type="predicted"/>
<protein>
    <submittedName>
        <fullName evidence="1">Virion structural protein</fullName>
    </submittedName>
</protein>
<organism evidence="1 2">
    <name type="scientific">Serratia phage vB_SmaM_ 2050HW</name>
    <dbReference type="NCBI Taxonomy" id="2024252"/>
    <lineage>
        <taxon>Viruses</taxon>
        <taxon>Duplodnaviria</taxon>
        <taxon>Heunggongvirae</taxon>
        <taxon>Uroviricota</taxon>
        <taxon>Caudoviricetes</taxon>
        <taxon>Chimalliviridae</taxon>
        <taxon>Moabitevirus</taxon>
        <taxon>Moabitevirus mv2050HW</taxon>
    </lineage>
</organism>
<reference evidence="2" key="1">
    <citation type="submission" date="2017-06" db="EMBL/GenBank/DDBJ databases">
        <authorList>
            <person name="Zhao X."/>
        </authorList>
    </citation>
    <scope>NUCLEOTIDE SEQUENCE [LARGE SCALE GENOMIC DNA]</scope>
</reference>